<dbReference type="EMBL" id="JYDV01000402">
    <property type="protein sequence ID" value="KRZ20653.1"/>
    <property type="molecule type" value="Genomic_DNA"/>
</dbReference>
<evidence type="ECO:0000313" key="1">
    <source>
        <dbReference type="EMBL" id="KRZ20653.1"/>
    </source>
</evidence>
<comment type="caution">
    <text evidence="1">The sequence shown here is derived from an EMBL/GenBank/DDBJ whole genome shotgun (WGS) entry which is preliminary data.</text>
</comment>
<dbReference type="Proteomes" id="UP000054826">
    <property type="component" value="Unassembled WGS sequence"/>
</dbReference>
<accession>A0A0V1ICU5</accession>
<gene>
    <name evidence="1" type="ORF">T4C_8163</name>
</gene>
<proteinExistence type="predicted"/>
<name>A0A0V1ICU5_TRIPS</name>
<evidence type="ECO:0000313" key="2">
    <source>
        <dbReference type="Proteomes" id="UP000054826"/>
    </source>
</evidence>
<organism evidence="1 2">
    <name type="scientific">Trichinella pseudospiralis</name>
    <name type="common">Parasitic roundworm</name>
    <dbReference type="NCBI Taxonomy" id="6337"/>
    <lineage>
        <taxon>Eukaryota</taxon>
        <taxon>Metazoa</taxon>
        <taxon>Ecdysozoa</taxon>
        <taxon>Nematoda</taxon>
        <taxon>Enoplea</taxon>
        <taxon>Dorylaimia</taxon>
        <taxon>Trichinellida</taxon>
        <taxon>Trichinellidae</taxon>
        <taxon>Trichinella</taxon>
    </lineage>
</organism>
<sequence length="83" mass="9300">MENEEQRVRRGLWLLLFHRPRASFPALLFAAIVQAGFGAGRNNNFERSAASTSFDLFAKYAEATVRGCLLPGSRQPDRETRAS</sequence>
<dbReference type="AlphaFoldDB" id="A0A0V1ICU5"/>
<reference evidence="1 2" key="1">
    <citation type="submission" date="2015-01" db="EMBL/GenBank/DDBJ databases">
        <title>Evolution of Trichinella species and genotypes.</title>
        <authorList>
            <person name="Korhonen P.K."/>
            <person name="Edoardo P."/>
            <person name="Giuseppe L.R."/>
            <person name="Gasser R.B."/>
        </authorList>
    </citation>
    <scope>NUCLEOTIDE SEQUENCE [LARGE SCALE GENOMIC DNA]</scope>
    <source>
        <strain evidence="1">ISS176</strain>
    </source>
</reference>
<protein>
    <submittedName>
        <fullName evidence="1">Uncharacterized protein</fullName>
    </submittedName>
</protein>